<dbReference type="InterPro" id="IPR055348">
    <property type="entry name" value="DctQ"/>
</dbReference>
<name>A0A2Z2P055_9GAMM</name>
<protein>
    <recommendedName>
        <fullName evidence="9">TRAP transporter small permease protein</fullName>
    </recommendedName>
</protein>
<evidence type="ECO:0000256" key="5">
    <source>
        <dbReference type="ARBA" id="ARBA00022692"/>
    </source>
</evidence>
<keyword evidence="7 9" id="KW-0472">Membrane</keyword>
<evidence type="ECO:0000256" key="3">
    <source>
        <dbReference type="ARBA" id="ARBA00022475"/>
    </source>
</evidence>
<dbReference type="PANTHER" id="PTHR35011">
    <property type="entry name" value="2,3-DIKETO-L-GULONATE TRAP TRANSPORTER SMALL PERMEASE PROTEIN YIAM"/>
    <property type="match status" value="1"/>
</dbReference>
<dbReference type="KEGG" id="gai:IMCC3135_26865"/>
<dbReference type="AlphaFoldDB" id="A0A2Z2P055"/>
<gene>
    <name evidence="11" type="ORF">IMCC3135_26865</name>
</gene>
<dbReference type="RefSeq" id="WP_205737723.1">
    <property type="nucleotide sequence ID" value="NZ_CP018632.1"/>
</dbReference>
<dbReference type="EMBL" id="CP018632">
    <property type="protein sequence ID" value="ASJ75428.1"/>
    <property type="molecule type" value="Genomic_DNA"/>
</dbReference>
<feature type="transmembrane region" description="Helical" evidence="9">
    <location>
        <begin position="51"/>
        <end position="70"/>
    </location>
</feature>
<keyword evidence="2 9" id="KW-0813">Transport</keyword>
<feature type="transmembrane region" description="Helical" evidence="9">
    <location>
        <begin position="12"/>
        <end position="39"/>
    </location>
</feature>
<dbReference type="GO" id="GO:0022857">
    <property type="term" value="F:transmembrane transporter activity"/>
    <property type="evidence" value="ECO:0007669"/>
    <property type="project" value="UniProtKB-UniRule"/>
</dbReference>
<evidence type="ECO:0000256" key="7">
    <source>
        <dbReference type="ARBA" id="ARBA00023136"/>
    </source>
</evidence>
<comment type="subcellular location">
    <subcellularLocation>
        <location evidence="1 9">Cell inner membrane</location>
        <topology evidence="1 9">Multi-pass membrane protein</topology>
    </subcellularLocation>
</comment>
<evidence type="ECO:0000256" key="2">
    <source>
        <dbReference type="ARBA" id="ARBA00022448"/>
    </source>
</evidence>
<feature type="transmembrane region" description="Helical" evidence="9">
    <location>
        <begin position="90"/>
        <end position="112"/>
    </location>
</feature>
<keyword evidence="12" id="KW-1185">Reference proteome</keyword>
<evidence type="ECO:0000256" key="1">
    <source>
        <dbReference type="ARBA" id="ARBA00004429"/>
    </source>
</evidence>
<evidence type="ECO:0000256" key="8">
    <source>
        <dbReference type="ARBA" id="ARBA00038436"/>
    </source>
</evidence>
<comment type="subunit">
    <text evidence="9">The complex comprises the extracytoplasmic solute receptor protein and the two transmembrane proteins.</text>
</comment>
<sequence>MNVHLTRVCATLHRLTLGVCLSLLVLLLFSQVAIVALRYCFGVGFLELQDFSAYVFASLVTLSIPVALVADRHVRVDVLRERQSPGLQLVIDNAGIILLLLPVFILSIYLVYPDIAYAWQIREGSRETGGLGGVYLIKTLFPLSCVLMILQGINSILLRRAH</sequence>
<keyword evidence="5 9" id="KW-0812">Transmembrane</keyword>
<dbReference type="InterPro" id="IPR007387">
    <property type="entry name" value="TRAP_DctQ"/>
</dbReference>
<dbReference type="Pfam" id="PF04290">
    <property type="entry name" value="DctQ"/>
    <property type="match status" value="1"/>
</dbReference>
<organism evidence="11 12">
    <name type="scientific">Granulosicoccus antarcticus IMCC3135</name>
    <dbReference type="NCBI Taxonomy" id="1192854"/>
    <lineage>
        <taxon>Bacteria</taxon>
        <taxon>Pseudomonadati</taxon>
        <taxon>Pseudomonadota</taxon>
        <taxon>Gammaproteobacteria</taxon>
        <taxon>Chromatiales</taxon>
        <taxon>Granulosicoccaceae</taxon>
        <taxon>Granulosicoccus</taxon>
    </lineage>
</organism>
<evidence type="ECO:0000313" key="12">
    <source>
        <dbReference type="Proteomes" id="UP000250079"/>
    </source>
</evidence>
<evidence type="ECO:0000259" key="10">
    <source>
        <dbReference type="Pfam" id="PF04290"/>
    </source>
</evidence>
<dbReference type="PANTHER" id="PTHR35011:SF4">
    <property type="entry name" value="SLL1102 PROTEIN"/>
    <property type="match status" value="1"/>
</dbReference>
<comment type="similarity">
    <text evidence="8 9">Belongs to the TRAP transporter small permease family.</text>
</comment>
<evidence type="ECO:0000256" key="9">
    <source>
        <dbReference type="RuleBase" id="RU369079"/>
    </source>
</evidence>
<evidence type="ECO:0000313" key="11">
    <source>
        <dbReference type="EMBL" id="ASJ75428.1"/>
    </source>
</evidence>
<dbReference type="Proteomes" id="UP000250079">
    <property type="component" value="Chromosome"/>
</dbReference>
<feature type="transmembrane region" description="Helical" evidence="9">
    <location>
        <begin position="132"/>
        <end position="150"/>
    </location>
</feature>
<evidence type="ECO:0000256" key="6">
    <source>
        <dbReference type="ARBA" id="ARBA00022989"/>
    </source>
</evidence>
<keyword evidence="4 9" id="KW-0997">Cell inner membrane</keyword>
<keyword evidence="3" id="KW-1003">Cell membrane</keyword>
<accession>A0A2Z2P055</accession>
<evidence type="ECO:0000256" key="4">
    <source>
        <dbReference type="ARBA" id="ARBA00022519"/>
    </source>
</evidence>
<reference evidence="11 12" key="1">
    <citation type="submission" date="2016-12" db="EMBL/GenBank/DDBJ databases">
        <authorList>
            <person name="Song W.-J."/>
            <person name="Kurnit D.M."/>
        </authorList>
    </citation>
    <scope>NUCLEOTIDE SEQUENCE [LARGE SCALE GENOMIC DNA]</scope>
    <source>
        <strain evidence="11 12">IMCC3135</strain>
    </source>
</reference>
<keyword evidence="6 9" id="KW-1133">Transmembrane helix</keyword>
<feature type="domain" description="Tripartite ATP-independent periplasmic transporters DctQ component" evidence="10">
    <location>
        <begin position="33"/>
        <end position="158"/>
    </location>
</feature>
<comment type="function">
    <text evidence="9">Part of the tripartite ATP-independent periplasmic (TRAP) transport system.</text>
</comment>
<proteinExistence type="inferred from homology"/>
<dbReference type="GO" id="GO:0005886">
    <property type="term" value="C:plasma membrane"/>
    <property type="evidence" value="ECO:0007669"/>
    <property type="project" value="UniProtKB-SubCell"/>
</dbReference>